<reference evidence="2" key="1">
    <citation type="submission" date="2019-06" db="EMBL/GenBank/DDBJ databases">
        <title>Sulfurimonas gotlandica sp. nov., a chemoautotrophic and psychrotolerant epsilonproteobacterium isolated from a pelagic redoxcline, and an emended description of the genus Sulfurimonas.</title>
        <authorList>
            <person name="Wang S."/>
            <person name="Jiang L."/>
            <person name="Shao Z."/>
        </authorList>
    </citation>
    <scope>NUCLEOTIDE SEQUENCE [LARGE SCALE GENOMIC DNA]</scope>
    <source>
        <strain evidence="2">1-1N</strain>
    </source>
</reference>
<dbReference type="RefSeq" id="WP_152299812.1">
    <property type="nucleotide sequence ID" value="NZ_CP041166.1"/>
</dbReference>
<dbReference type="KEGG" id="suln:FJR47_07445"/>
<keyword evidence="2" id="KW-1185">Reference proteome</keyword>
<dbReference type="Proteomes" id="UP000326061">
    <property type="component" value="Chromosome"/>
</dbReference>
<dbReference type="EMBL" id="CP041166">
    <property type="protein sequence ID" value="QFR43751.1"/>
    <property type="molecule type" value="Genomic_DNA"/>
</dbReference>
<gene>
    <name evidence="1" type="ORF">FJR47_07445</name>
</gene>
<organism evidence="1 2">
    <name type="scientific">Sulfurimonas xiamenensis</name>
    <dbReference type="NCBI Taxonomy" id="2590021"/>
    <lineage>
        <taxon>Bacteria</taxon>
        <taxon>Pseudomonadati</taxon>
        <taxon>Campylobacterota</taxon>
        <taxon>Epsilonproteobacteria</taxon>
        <taxon>Campylobacterales</taxon>
        <taxon>Sulfurimonadaceae</taxon>
        <taxon>Sulfurimonas</taxon>
    </lineage>
</organism>
<name>A0AAJ4A4E9_9BACT</name>
<evidence type="ECO:0000313" key="1">
    <source>
        <dbReference type="EMBL" id="QFR43751.1"/>
    </source>
</evidence>
<protein>
    <recommendedName>
        <fullName evidence="3">Abi-like protein</fullName>
    </recommendedName>
</protein>
<proteinExistence type="predicted"/>
<evidence type="ECO:0000313" key="2">
    <source>
        <dbReference type="Proteomes" id="UP000326061"/>
    </source>
</evidence>
<sequence length="194" mass="23345">MKDGLIKKFITDKRFQSYADIYEYEENLHISKRAYIPLSILEVSLRNSIDALLSDKVDENWHTDESFLTKDSVFKINQAIELLQRRRESVSKHKIIAELSFGFWVNLFKKPYDKKLRINDLKKIFPNLPPKSVALINREKIYKELNHIRNFRNRVFHYEKVVNKDGYNMVFEEINEILRYFDNDIYEFATKVNN</sequence>
<dbReference type="AlphaFoldDB" id="A0AAJ4A4E9"/>
<accession>A0AAJ4A4E9</accession>
<evidence type="ECO:0008006" key="3">
    <source>
        <dbReference type="Google" id="ProtNLM"/>
    </source>
</evidence>